<proteinExistence type="predicted"/>
<comment type="caution">
    <text evidence="1">The sequence shown here is derived from an EMBL/GenBank/DDBJ whole genome shotgun (WGS) entry which is preliminary data.</text>
</comment>
<dbReference type="EMBL" id="ML996160">
    <property type="protein sequence ID" value="KAF2733541.1"/>
    <property type="molecule type" value="Genomic_DNA"/>
</dbReference>
<accession>A0A9P4QYT9</accession>
<evidence type="ECO:0000313" key="1">
    <source>
        <dbReference type="EMBL" id="KAF2733541.1"/>
    </source>
</evidence>
<gene>
    <name evidence="1" type="ORF">EJ04DRAFT_271261</name>
</gene>
<sequence length="161" mass="17412">MFHPFIHLTKTSLVHNNSPLHPEARGTHAPYAREHGVQGGEPARLEPASICRHLCRYADTAIECLVRVGMCGMLGSELRVEIVVLVLNLLGASDGQTRQALGARDGDGRISAPSGLLHWGPGWCAFRKISSECSPFKRRGSLLQGSIYVSVLGSSGNRKND</sequence>
<organism evidence="1 2">
    <name type="scientific">Polyplosphaeria fusca</name>
    <dbReference type="NCBI Taxonomy" id="682080"/>
    <lineage>
        <taxon>Eukaryota</taxon>
        <taxon>Fungi</taxon>
        <taxon>Dikarya</taxon>
        <taxon>Ascomycota</taxon>
        <taxon>Pezizomycotina</taxon>
        <taxon>Dothideomycetes</taxon>
        <taxon>Pleosporomycetidae</taxon>
        <taxon>Pleosporales</taxon>
        <taxon>Tetraplosphaeriaceae</taxon>
        <taxon>Polyplosphaeria</taxon>
    </lineage>
</organism>
<name>A0A9P4QYT9_9PLEO</name>
<evidence type="ECO:0000313" key="2">
    <source>
        <dbReference type="Proteomes" id="UP000799444"/>
    </source>
</evidence>
<reference evidence="1" key="1">
    <citation type="journal article" date="2020" name="Stud. Mycol.">
        <title>101 Dothideomycetes genomes: a test case for predicting lifestyles and emergence of pathogens.</title>
        <authorList>
            <person name="Haridas S."/>
            <person name="Albert R."/>
            <person name="Binder M."/>
            <person name="Bloem J."/>
            <person name="Labutti K."/>
            <person name="Salamov A."/>
            <person name="Andreopoulos B."/>
            <person name="Baker S."/>
            <person name="Barry K."/>
            <person name="Bills G."/>
            <person name="Bluhm B."/>
            <person name="Cannon C."/>
            <person name="Castanera R."/>
            <person name="Culley D."/>
            <person name="Daum C."/>
            <person name="Ezra D."/>
            <person name="Gonzalez J."/>
            <person name="Henrissat B."/>
            <person name="Kuo A."/>
            <person name="Liang C."/>
            <person name="Lipzen A."/>
            <person name="Lutzoni F."/>
            <person name="Magnuson J."/>
            <person name="Mondo S."/>
            <person name="Nolan M."/>
            <person name="Ohm R."/>
            <person name="Pangilinan J."/>
            <person name="Park H.-J."/>
            <person name="Ramirez L."/>
            <person name="Alfaro M."/>
            <person name="Sun H."/>
            <person name="Tritt A."/>
            <person name="Yoshinaga Y."/>
            <person name="Zwiers L.-H."/>
            <person name="Turgeon B."/>
            <person name="Goodwin S."/>
            <person name="Spatafora J."/>
            <person name="Crous P."/>
            <person name="Grigoriev I."/>
        </authorList>
    </citation>
    <scope>NUCLEOTIDE SEQUENCE</scope>
    <source>
        <strain evidence="1">CBS 125425</strain>
    </source>
</reference>
<dbReference type="AlphaFoldDB" id="A0A9P4QYT9"/>
<protein>
    <submittedName>
        <fullName evidence="1">Uncharacterized protein</fullName>
    </submittedName>
</protein>
<dbReference type="Proteomes" id="UP000799444">
    <property type="component" value="Unassembled WGS sequence"/>
</dbReference>
<keyword evidence="2" id="KW-1185">Reference proteome</keyword>